<dbReference type="RefSeq" id="WP_012530172.1">
    <property type="nucleotide sequence ID" value="NC_011146.1"/>
</dbReference>
<name>E1P698_CITBB</name>
<keyword evidence="1" id="KW-1133">Transmembrane helix</keyword>
<reference evidence="2 3" key="2">
    <citation type="journal article" date="2010" name="BMC Genomics">
        <title>The genome of Geobacter bemidjiensis, exemplar for the subsurface clade of Geobacter species that predominate in Fe(III)-reducing subsurface environments.</title>
        <authorList>
            <person name="Aklujkar M."/>
            <person name="Young N.D."/>
            <person name="Holmes D."/>
            <person name="Chavan M."/>
            <person name="Risso C."/>
            <person name="Kiss H.E."/>
            <person name="Han C.S."/>
            <person name="Land M.L."/>
            <person name="Lovley D.R."/>
        </authorList>
    </citation>
    <scope>NUCLEOTIDE SEQUENCE [LARGE SCALE GENOMIC DNA]</scope>
    <source>
        <strain evidence="3">ATCC BAA-1014 / DSM 16622 / JCM 12645 / Bem</strain>
    </source>
</reference>
<keyword evidence="1" id="KW-0812">Transmembrane</keyword>
<dbReference type="EMBL" id="CP001124">
    <property type="protein sequence ID" value="ADO00793.1"/>
    <property type="molecule type" value="Genomic_DNA"/>
</dbReference>
<accession>E1P698</accession>
<dbReference type="Proteomes" id="UP000008825">
    <property type="component" value="Chromosome"/>
</dbReference>
<evidence type="ECO:0000256" key="1">
    <source>
        <dbReference type="SAM" id="Phobius"/>
    </source>
</evidence>
<feature type="transmembrane region" description="Helical" evidence="1">
    <location>
        <begin position="48"/>
        <end position="67"/>
    </location>
</feature>
<dbReference type="AlphaFoldDB" id="E1P698"/>
<dbReference type="OrthoDB" id="7448728at2"/>
<organism evidence="2 3">
    <name type="scientific">Citrifermentans bemidjiense (strain ATCC BAA-1014 / DSM 16622 / JCM 12645 / Bem)</name>
    <name type="common">Geobacter bemidjiensis</name>
    <dbReference type="NCBI Taxonomy" id="404380"/>
    <lineage>
        <taxon>Bacteria</taxon>
        <taxon>Pseudomonadati</taxon>
        <taxon>Thermodesulfobacteriota</taxon>
        <taxon>Desulfuromonadia</taxon>
        <taxon>Geobacterales</taxon>
        <taxon>Geobacteraceae</taxon>
        <taxon>Citrifermentans</taxon>
    </lineage>
</organism>
<evidence type="ECO:0000313" key="2">
    <source>
        <dbReference type="EMBL" id="ADO00793.1"/>
    </source>
</evidence>
<proteinExistence type="predicted"/>
<dbReference type="KEGG" id="gbm:Gbem_4092"/>
<reference evidence="2 3" key="1">
    <citation type="submission" date="2008-07" db="EMBL/GenBank/DDBJ databases">
        <title>Complete sequence of Geobacter bemidjiensis BEM.</title>
        <authorList>
            <consortium name="US DOE Joint Genome Institute"/>
            <person name="Lucas S."/>
            <person name="Copeland A."/>
            <person name="Lapidus A."/>
            <person name="Glavina del Rio T."/>
            <person name="Dalin E."/>
            <person name="Tice H."/>
            <person name="Bruce D."/>
            <person name="Goodwin L."/>
            <person name="Pitluck S."/>
            <person name="Kiss H."/>
            <person name="Brettin T."/>
            <person name="Detter J.C."/>
            <person name="Han C."/>
            <person name="Kuske C.R."/>
            <person name="Schmutz J."/>
            <person name="Larimer F."/>
            <person name="Land M."/>
            <person name="Hauser L."/>
            <person name="Kyrpides N."/>
            <person name="Lykidis A."/>
            <person name="Lovley D."/>
            <person name="Richardson P."/>
        </authorList>
    </citation>
    <scope>NUCLEOTIDE SEQUENCE [LARGE SCALE GENOMIC DNA]</scope>
    <source>
        <strain evidence="3">ATCC BAA-1014 / DSM 16622 / JCM 12645 / Bem</strain>
    </source>
</reference>
<dbReference type="HOGENOM" id="CLU_1276140_0_0_7"/>
<dbReference type="PROSITE" id="PS51257">
    <property type="entry name" value="PROKAR_LIPOPROTEIN"/>
    <property type="match status" value="1"/>
</dbReference>
<evidence type="ECO:0000313" key="3">
    <source>
        <dbReference type="Proteomes" id="UP000008825"/>
    </source>
</evidence>
<protein>
    <submittedName>
        <fullName evidence="2">Uncharacterized protein</fullName>
    </submittedName>
</protein>
<sequence length="216" mass="23645">MDAKTVENTLTNFCIIFSCRFVVSDGKAEPINEQRPGTTMNSKDITDVVTAVAAFVAMALGMYNFVIERAKRKVQVQVQPKAIMRRVKNPVTGIEGVLASSTEFNTDHLDEYFAIEAVNLSTFPVVIDTIGFQVAGQSTRMTIIQPLVIDGGKWPRRLEPRESVTAYGQLRYILSEPGAAKIKYAFAETSCGVLCKGTSGALKGLTDFARQAQLRA</sequence>
<keyword evidence="3" id="KW-1185">Reference proteome</keyword>
<keyword evidence="1" id="KW-0472">Membrane</keyword>
<gene>
    <name evidence="2" type="ordered locus">Gbem_4092</name>
</gene>